<keyword evidence="2" id="KW-1185">Reference proteome</keyword>
<dbReference type="AlphaFoldDB" id="A0A0A0KZY7"/>
<reference evidence="1 2" key="3">
    <citation type="journal article" date="2010" name="BMC Genomics">
        <title>Transcriptome sequencing and comparative analysis of cucumber flowers with different sex types.</title>
        <authorList>
            <person name="Guo S."/>
            <person name="Zheng Y."/>
            <person name="Joung J.G."/>
            <person name="Liu S."/>
            <person name="Zhang Z."/>
            <person name="Crasta O.R."/>
            <person name="Sobral B.W."/>
            <person name="Xu Y."/>
            <person name="Huang S."/>
            <person name="Fei Z."/>
        </authorList>
    </citation>
    <scope>NUCLEOTIDE SEQUENCE [LARGE SCALE GENOMIC DNA]</scope>
    <source>
        <strain evidence="2">cv. 9930</strain>
    </source>
</reference>
<sequence>MRRKIRSPKALSSRPEPLPLKSSARFARYNLQIRTSWVIIMAPNIQRKSPHQNLVESSLAFEV</sequence>
<dbReference type="EMBL" id="CM002925">
    <property type="protein sequence ID" value="KGN53441.1"/>
    <property type="molecule type" value="Genomic_DNA"/>
</dbReference>
<reference evidence="1 2" key="4">
    <citation type="journal article" date="2011" name="BMC Genomics">
        <title>RNA-Seq improves annotation of protein-coding genes in the cucumber genome.</title>
        <authorList>
            <person name="Li Z."/>
            <person name="Zhang Z."/>
            <person name="Yan P."/>
            <person name="Huang S."/>
            <person name="Fei Z."/>
            <person name="Lin K."/>
        </authorList>
    </citation>
    <scope>NUCLEOTIDE SEQUENCE [LARGE SCALE GENOMIC DNA]</scope>
    <source>
        <strain evidence="2">cv. 9930</strain>
    </source>
</reference>
<proteinExistence type="predicted"/>
<accession>A0A0A0KZY7</accession>
<gene>
    <name evidence="1" type="ORF">Csa_4G055360</name>
</gene>
<evidence type="ECO:0000313" key="1">
    <source>
        <dbReference type="EMBL" id="KGN53441.1"/>
    </source>
</evidence>
<evidence type="ECO:0000313" key="2">
    <source>
        <dbReference type="Proteomes" id="UP000029981"/>
    </source>
</evidence>
<name>A0A0A0KZY7_CUCSA</name>
<reference evidence="1 2" key="2">
    <citation type="journal article" date="2009" name="PLoS ONE">
        <title>An integrated genetic and cytogenetic map of the cucumber genome.</title>
        <authorList>
            <person name="Ren Y."/>
            <person name="Zhang Z."/>
            <person name="Liu J."/>
            <person name="Staub J.E."/>
            <person name="Han Y."/>
            <person name="Cheng Z."/>
            <person name="Li X."/>
            <person name="Lu J."/>
            <person name="Miao H."/>
            <person name="Kang H."/>
            <person name="Xie B."/>
            <person name="Gu X."/>
            <person name="Wang X."/>
            <person name="Du Y."/>
            <person name="Jin W."/>
            <person name="Huang S."/>
        </authorList>
    </citation>
    <scope>NUCLEOTIDE SEQUENCE [LARGE SCALE GENOMIC DNA]</scope>
    <source>
        <strain evidence="2">cv. 9930</strain>
    </source>
</reference>
<reference evidence="1 2" key="1">
    <citation type="journal article" date="2009" name="Nat. Genet.">
        <title>The genome of the cucumber, Cucumis sativus L.</title>
        <authorList>
            <person name="Huang S."/>
            <person name="Li R."/>
            <person name="Zhang Z."/>
            <person name="Li L."/>
            <person name="Gu X."/>
            <person name="Fan W."/>
            <person name="Lucas W.J."/>
            <person name="Wang X."/>
            <person name="Xie B."/>
            <person name="Ni P."/>
            <person name="Ren Y."/>
            <person name="Zhu H."/>
            <person name="Li J."/>
            <person name="Lin K."/>
            <person name="Jin W."/>
            <person name="Fei Z."/>
            <person name="Li G."/>
            <person name="Staub J."/>
            <person name="Kilian A."/>
            <person name="van der Vossen E.A."/>
            <person name="Wu Y."/>
            <person name="Guo J."/>
            <person name="He J."/>
            <person name="Jia Z."/>
            <person name="Ren Y."/>
            <person name="Tian G."/>
            <person name="Lu Y."/>
            <person name="Ruan J."/>
            <person name="Qian W."/>
            <person name="Wang M."/>
            <person name="Huang Q."/>
            <person name="Li B."/>
            <person name="Xuan Z."/>
            <person name="Cao J."/>
            <person name="Asan"/>
            <person name="Wu Z."/>
            <person name="Zhang J."/>
            <person name="Cai Q."/>
            <person name="Bai Y."/>
            <person name="Zhao B."/>
            <person name="Han Y."/>
            <person name="Li Y."/>
            <person name="Li X."/>
            <person name="Wang S."/>
            <person name="Shi Q."/>
            <person name="Liu S."/>
            <person name="Cho W.K."/>
            <person name="Kim J.Y."/>
            <person name="Xu Y."/>
            <person name="Heller-Uszynska K."/>
            <person name="Miao H."/>
            <person name="Cheng Z."/>
            <person name="Zhang S."/>
            <person name="Wu J."/>
            <person name="Yang Y."/>
            <person name="Kang H."/>
            <person name="Li M."/>
            <person name="Liang H."/>
            <person name="Ren X."/>
            <person name="Shi Z."/>
            <person name="Wen M."/>
            <person name="Jian M."/>
            <person name="Yang H."/>
            <person name="Zhang G."/>
            <person name="Yang Z."/>
            <person name="Chen R."/>
            <person name="Liu S."/>
            <person name="Li J."/>
            <person name="Ma L."/>
            <person name="Liu H."/>
            <person name="Zhou Y."/>
            <person name="Zhao J."/>
            <person name="Fang X."/>
            <person name="Li G."/>
            <person name="Fang L."/>
            <person name="Li Y."/>
            <person name="Liu D."/>
            <person name="Zheng H."/>
            <person name="Zhang Y."/>
            <person name="Qin N."/>
            <person name="Li Z."/>
            <person name="Yang G."/>
            <person name="Yang S."/>
            <person name="Bolund L."/>
            <person name="Kristiansen K."/>
            <person name="Zheng H."/>
            <person name="Li S."/>
            <person name="Zhang X."/>
            <person name="Yang H."/>
            <person name="Wang J."/>
            <person name="Sun R."/>
            <person name="Zhang B."/>
            <person name="Jiang S."/>
            <person name="Wang J."/>
            <person name="Du Y."/>
            <person name="Li S."/>
        </authorList>
    </citation>
    <scope>NUCLEOTIDE SEQUENCE [LARGE SCALE GENOMIC DNA]</scope>
    <source>
        <strain evidence="2">cv. 9930</strain>
    </source>
</reference>
<dbReference type="Proteomes" id="UP000029981">
    <property type="component" value="Chromosome 4"/>
</dbReference>
<protein>
    <submittedName>
        <fullName evidence="1">Uncharacterized protein</fullName>
    </submittedName>
</protein>
<organism evidence="1 2">
    <name type="scientific">Cucumis sativus</name>
    <name type="common">Cucumber</name>
    <dbReference type="NCBI Taxonomy" id="3659"/>
    <lineage>
        <taxon>Eukaryota</taxon>
        <taxon>Viridiplantae</taxon>
        <taxon>Streptophyta</taxon>
        <taxon>Embryophyta</taxon>
        <taxon>Tracheophyta</taxon>
        <taxon>Spermatophyta</taxon>
        <taxon>Magnoliopsida</taxon>
        <taxon>eudicotyledons</taxon>
        <taxon>Gunneridae</taxon>
        <taxon>Pentapetalae</taxon>
        <taxon>rosids</taxon>
        <taxon>fabids</taxon>
        <taxon>Cucurbitales</taxon>
        <taxon>Cucurbitaceae</taxon>
        <taxon>Benincaseae</taxon>
        <taxon>Cucumis</taxon>
    </lineage>
</organism>
<dbReference type="Gramene" id="KGN53441">
    <property type="protein sequence ID" value="KGN53441"/>
    <property type="gene ID" value="Csa_4G055360"/>
</dbReference>